<dbReference type="EMBL" id="CAKXZS010000024">
    <property type="protein sequence ID" value="CAH2403095.1"/>
    <property type="molecule type" value="Genomic_DNA"/>
</dbReference>
<accession>A0ABN8JYK0</accession>
<dbReference type="SUPFAM" id="SSF51182">
    <property type="entry name" value="RmlC-like cupins"/>
    <property type="match status" value="1"/>
</dbReference>
<evidence type="ECO:0000313" key="2">
    <source>
        <dbReference type="Proteomes" id="UP001152604"/>
    </source>
</evidence>
<gene>
    <name evidence="1" type="ORF">MES4922_300211</name>
</gene>
<sequence>MMPPRKPTISIQPSGQRLCENACLGQKVTTNFDELLERFHATLETFDGALVRDAVARIGWAMPARPLEPHPLACLRQLDRIVELAPADAQPLARLLAERRGDLRWGQTYSEADFGKTFIDNYGWLEVFGTRGHFVNDEVAAGLLILGPEIVYPDHHHVAEEIYIPLTGGTDWRMGEGDFRRREAGEVIHHASDVSHAMRTGKEPLLALYIWRGGPLAAKSTISGTVSQDRN</sequence>
<keyword evidence="2" id="KW-1185">Reference proteome</keyword>
<dbReference type="InterPro" id="IPR031723">
    <property type="entry name" value="DMSP_lyase"/>
</dbReference>
<protein>
    <submittedName>
        <fullName evidence="1">Transcriptional regulator</fullName>
    </submittedName>
</protein>
<dbReference type="InterPro" id="IPR014710">
    <property type="entry name" value="RmlC-like_jellyroll"/>
</dbReference>
<name>A0ABN8JYK0_9HYPH</name>
<comment type="caution">
    <text evidence="1">The sequence shown here is derived from an EMBL/GenBank/DDBJ whole genome shotgun (WGS) entry which is preliminary data.</text>
</comment>
<dbReference type="Gene3D" id="2.60.120.10">
    <property type="entry name" value="Jelly Rolls"/>
    <property type="match status" value="1"/>
</dbReference>
<reference evidence="1" key="1">
    <citation type="submission" date="2022-03" db="EMBL/GenBank/DDBJ databases">
        <authorList>
            <person name="Brunel B."/>
        </authorList>
    </citation>
    <scope>NUCLEOTIDE SEQUENCE</scope>
    <source>
        <strain evidence="1">STM4922sample</strain>
    </source>
</reference>
<dbReference type="Proteomes" id="UP001152604">
    <property type="component" value="Unassembled WGS sequence"/>
</dbReference>
<dbReference type="InterPro" id="IPR011051">
    <property type="entry name" value="RmlC_Cupin_sf"/>
</dbReference>
<proteinExistence type="predicted"/>
<organism evidence="1 2">
    <name type="scientific">Mesorhizobium ventifaucium</name>
    <dbReference type="NCBI Taxonomy" id="666020"/>
    <lineage>
        <taxon>Bacteria</taxon>
        <taxon>Pseudomonadati</taxon>
        <taxon>Pseudomonadota</taxon>
        <taxon>Alphaproteobacteria</taxon>
        <taxon>Hyphomicrobiales</taxon>
        <taxon>Phyllobacteriaceae</taxon>
        <taxon>Mesorhizobium</taxon>
    </lineage>
</organism>
<evidence type="ECO:0000313" key="1">
    <source>
        <dbReference type="EMBL" id="CAH2403095.1"/>
    </source>
</evidence>
<dbReference type="Pfam" id="PF16867">
    <property type="entry name" value="DMSP_lyase"/>
    <property type="match status" value="1"/>
</dbReference>